<feature type="transmembrane region" description="Helical" evidence="1">
    <location>
        <begin position="24"/>
        <end position="43"/>
    </location>
</feature>
<accession>A0A8X7NL12</accession>
<dbReference type="OrthoDB" id="4013261at2759"/>
<proteinExistence type="predicted"/>
<dbReference type="EMBL" id="JABWAB010000006">
    <property type="protein sequence ID" value="KAF6049008.1"/>
    <property type="molecule type" value="Genomic_DNA"/>
</dbReference>
<dbReference type="Proteomes" id="UP000590412">
    <property type="component" value="Unassembled WGS sequence"/>
</dbReference>
<gene>
    <name evidence="2" type="ORF">FOB60_004391</name>
</gene>
<keyword evidence="1" id="KW-0472">Membrane</keyword>
<evidence type="ECO:0000313" key="3">
    <source>
        <dbReference type="Proteomes" id="UP000590412"/>
    </source>
</evidence>
<evidence type="ECO:0000313" key="2">
    <source>
        <dbReference type="EMBL" id="KAF6049008.1"/>
    </source>
</evidence>
<keyword evidence="1" id="KW-1133">Transmembrane helix</keyword>
<name>A0A8X7NL12_CANPA</name>
<comment type="caution">
    <text evidence="2">The sequence shown here is derived from an EMBL/GenBank/DDBJ whole genome shotgun (WGS) entry which is preliminary data.</text>
</comment>
<protein>
    <submittedName>
        <fullName evidence="2">Putative integral membrane protein</fullName>
    </submittedName>
</protein>
<evidence type="ECO:0000256" key="1">
    <source>
        <dbReference type="SAM" id="Phobius"/>
    </source>
</evidence>
<sequence>MPLPLRLQLQLPQLAQTTRTNLKITIYFILPITLSIYLIPTLLSPEIFTYWQTNFRVILLSKQFCQVKPQQCQVLLDANFGDPNLLYRQGFHHYDLIYVVNKYIWQWDSFVTKLILSPPMKKLIVGLAFIRHGRNAVAVDDDAYWEMMQETIHIILAIFNTSLFHIVMGMVVSRMWMFFIVGVVLTILEPWEKLASPIWTLLQSANNVF</sequence>
<organism evidence="2 3">
    <name type="scientific">Candida parapsilosis</name>
    <name type="common">Yeast</name>
    <dbReference type="NCBI Taxonomy" id="5480"/>
    <lineage>
        <taxon>Eukaryota</taxon>
        <taxon>Fungi</taxon>
        <taxon>Dikarya</taxon>
        <taxon>Ascomycota</taxon>
        <taxon>Saccharomycotina</taxon>
        <taxon>Pichiomycetes</taxon>
        <taxon>Debaryomycetaceae</taxon>
        <taxon>Candida/Lodderomyces clade</taxon>
        <taxon>Candida</taxon>
    </lineage>
</organism>
<feature type="transmembrane region" description="Helical" evidence="1">
    <location>
        <begin position="154"/>
        <end position="187"/>
    </location>
</feature>
<reference evidence="2" key="1">
    <citation type="submission" date="2020-03" db="EMBL/GenBank/DDBJ databases">
        <title>FDA dAtabase for Regulatory Grade micrObial Sequences (FDA-ARGOS): Supporting development and validation of Infectious Disease Dx tests.</title>
        <authorList>
            <person name="Campos J."/>
            <person name="Goldberg B."/>
            <person name="Tallon L."/>
            <person name="Sadzewicz L."/>
            <person name="Vavikolanu K."/>
            <person name="Mehta A."/>
            <person name="Aluvathingal J."/>
            <person name="Nadendla S."/>
            <person name="Nandy P."/>
            <person name="Geyer C."/>
            <person name="Yan Y."/>
            <person name="Sichtig H."/>
        </authorList>
    </citation>
    <scope>NUCLEOTIDE SEQUENCE [LARGE SCALE GENOMIC DNA]</scope>
    <source>
        <strain evidence="2">FDAARGOS_652</strain>
    </source>
</reference>
<dbReference type="AlphaFoldDB" id="A0A8X7NL12"/>
<keyword evidence="1" id="KW-0812">Transmembrane</keyword>